<name>A0A974ZRX2_9NOCA</name>
<organism evidence="1 2">
    <name type="scientific">Rhodococcus pseudokoreensis</name>
    <dbReference type="NCBI Taxonomy" id="2811421"/>
    <lineage>
        <taxon>Bacteria</taxon>
        <taxon>Bacillati</taxon>
        <taxon>Actinomycetota</taxon>
        <taxon>Actinomycetes</taxon>
        <taxon>Mycobacteriales</taxon>
        <taxon>Nocardiaceae</taxon>
        <taxon>Rhodococcus</taxon>
    </lineage>
</organism>
<dbReference type="RefSeq" id="WP_206004740.1">
    <property type="nucleotide sequence ID" value="NZ_CP070618.1"/>
</dbReference>
<dbReference type="Proteomes" id="UP000662986">
    <property type="component" value="Plasmid unnamed1"/>
</dbReference>
<evidence type="ECO:0000313" key="2">
    <source>
        <dbReference type="Proteomes" id="UP000662986"/>
    </source>
</evidence>
<keyword evidence="2" id="KW-1185">Reference proteome</keyword>
<evidence type="ECO:0008006" key="3">
    <source>
        <dbReference type="Google" id="ProtNLM"/>
    </source>
</evidence>
<dbReference type="EMBL" id="CP070618">
    <property type="protein sequence ID" value="QSE87981.1"/>
    <property type="molecule type" value="Genomic_DNA"/>
</dbReference>
<sequence length="133" mass="15126">MNVDAPEDFFDWLDRIEAKARGGDEHARRTLARAADALSQLRDLDGPPTSETPDLKRVRQSRNYQVWRTAHPFDPSIAFRLICWFPPNSDTVVVALFAADKARMGDVFYNSVGPRADTAIREWLHQTRGEDPS</sequence>
<reference evidence="1 2" key="1">
    <citation type="journal article" date="2021" name="Microbiol. Resour. Announc.">
        <title>Complete Genome Sequences of Two Rhodococcus sp. Strains with Large and Linear Chromosomes, Isolated from Apple Rhizosphere.</title>
        <authorList>
            <person name="Benning S."/>
            <person name="Brugnone N."/>
            <person name="Siani R."/>
            <person name="Kublik S."/>
            <person name="Schloter M."/>
            <person name="Rad V."/>
        </authorList>
    </citation>
    <scope>NUCLEOTIDE SEQUENCE [LARGE SCALE GENOMIC DNA]</scope>
    <source>
        <strain evidence="1 2">R79</strain>
    </source>
</reference>
<gene>
    <name evidence="1" type="ORF">JWS13_04750</name>
</gene>
<keyword evidence="1" id="KW-0614">Plasmid</keyword>
<evidence type="ECO:0000313" key="1">
    <source>
        <dbReference type="EMBL" id="QSE87981.1"/>
    </source>
</evidence>
<reference evidence="1 2" key="2">
    <citation type="journal article" date="2022" name="Arch. Microbiol.">
        <title>Rhodococcus pseudokoreensis sp. nov. isolated from the rhizosphere of young M26 apple rootstocks.</title>
        <authorList>
            <person name="Kampfer P."/>
            <person name="Glaeser S.P."/>
            <person name="Blom J."/>
            <person name="Wolf J."/>
            <person name="Benning S."/>
            <person name="Schloter M."/>
            <person name="Neumann-Schaal M."/>
        </authorList>
    </citation>
    <scope>NUCLEOTIDE SEQUENCE [LARGE SCALE GENOMIC DNA]</scope>
    <source>
        <strain evidence="1 2">R79</strain>
    </source>
</reference>
<proteinExistence type="predicted"/>
<protein>
    <recommendedName>
        <fullName evidence="3">Toxin YhaV</fullName>
    </recommendedName>
</protein>
<geneLocation type="plasmid" evidence="1 2">
    <name>unnamed1</name>
</geneLocation>
<accession>A0A974ZRX2</accession>